<evidence type="ECO:0000313" key="2">
    <source>
        <dbReference type="Proteomes" id="UP001054945"/>
    </source>
</evidence>
<gene>
    <name evidence="1" type="ORF">CEXT_399591</name>
</gene>
<name>A0AAV4QGM8_CAEEX</name>
<proteinExistence type="predicted"/>
<comment type="caution">
    <text evidence="1">The sequence shown here is derived from an EMBL/GenBank/DDBJ whole genome shotgun (WGS) entry which is preliminary data.</text>
</comment>
<dbReference type="AlphaFoldDB" id="A0AAV4QGM8"/>
<organism evidence="1 2">
    <name type="scientific">Caerostris extrusa</name>
    <name type="common">Bark spider</name>
    <name type="synonym">Caerostris bankana</name>
    <dbReference type="NCBI Taxonomy" id="172846"/>
    <lineage>
        <taxon>Eukaryota</taxon>
        <taxon>Metazoa</taxon>
        <taxon>Ecdysozoa</taxon>
        <taxon>Arthropoda</taxon>
        <taxon>Chelicerata</taxon>
        <taxon>Arachnida</taxon>
        <taxon>Araneae</taxon>
        <taxon>Araneomorphae</taxon>
        <taxon>Entelegynae</taxon>
        <taxon>Araneoidea</taxon>
        <taxon>Araneidae</taxon>
        <taxon>Caerostris</taxon>
    </lineage>
</organism>
<evidence type="ECO:0000313" key="1">
    <source>
        <dbReference type="EMBL" id="GIY07979.1"/>
    </source>
</evidence>
<dbReference type="EMBL" id="BPLR01006187">
    <property type="protein sequence ID" value="GIY07979.1"/>
    <property type="molecule type" value="Genomic_DNA"/>
</dbReference>
<dbReference type="Proteomes" id="UP001054945">
    <property type="component" value="Unassembled WGS sequence"/>
</dbReference>
<reference evidence="1 2" key="1">
    <citation type="submission" date="2021-06" db="EMBL/GenBank/DDBJ databases">
        <title>Caerostris extrusa draft genome.</title>
        <authorList>
            <person name="Kono N."/>
            <person name="Arakawa K."/>
        </authorList>
    </citation>
    <scope>NUCLEOTIDE SEQUENCE [LARGE SCALE GENOMIC DNA]</scope>
</reference>
<sequence>MLRGRGCLDVFYYPRNSFPEFLNTLYNGLFTMLSRNESIDSAHFQKQFCTNITIPLNERIPLHEVCLQDKSKCAETAYLLDIRIEIHQFPHRETANKKYSSTNLTDQTLIV</sequence>
<accession>A0AAV4QGM8</accession>
<protein>
    <submittedName>
        <fullName evidence="1">Uncharacterized protein</fullName>
    </submittedName>
</protein>
<keyword evidence="2" id="KW-1185">Reference proteome</keyword>